<comment type="caution">
    <text evidence="2">The sequence shown here is derived from an EMBL/GenBank/DDBJ whole genome shotgun (WGS) entry which is preliminary data.</text>
</comment>
<sequence>MILLLLGLLRSIFFIQGLSVWPLAFQSGVISTGTVATLLVCDFLTSIGSVLSGVMGIVLRKKEKGLIPWSILSFVLCIAFFVCAMLLIFNGNGEPSDYSSRRGMAYLAAIPALQGLCYIGVEKNWAARFQRN</sequence>
<evidence type="ECO:0000313" key="3">
    <source>
        <dbReference type="Proteomes" id="UP000886741"/>
    </source>
</evidence>
<feature type="transmembrane region" description="Helical" evidence="1">
    <location>
        <begin position="36"/>
        <end position="59"/>
    </location>
</feature>
<keyword evidence="1" id="KW-1133">Transmembrane helix</keyword>
<protein>
    <submittedName>
        <fullName evidence="2">Uncharacterized protein</fullName>
    </submittedName>
</protein>
<organism evidence="2 3">
    <name type="scientific">Candidatus Avoscillospira avistercoris</name>
    <dbReference type="NCBI Taxonomy" id="2840707"/>
    <lineage>
        <taxon>Bacteria</taxon>
        <taxon>Bacillati</taxon>
        <taxon>Bacillota</taxon>
        <taxon>Clostridia</taxon>
        <taxon>Eubacteriales</taxon>
        <taxon>Oscillospiraceae</taxon>
        <taxon>Oscillospiraceae incertae sedis</taxon>
        <taxon>Candidatus Avoscillospira</taxon>
    </lineage>
</organism>
<feature type="transmembrane region" description="Helical" evidence="1">
    <location>
        <begin position="103"/>
        <end position="121"/>
    </location>
</feature>
<reference evidence="2" key="1">
    <citation type="submission" date="2020-10" db="EMBL/GenBank/DDBJ databases">
        <authorList>
            <person name="Gilroy R."/>
        </authorList>
    </citation>
    <scope>NUCLEOTIDE SEQUENCE</scope>
    <source>
        <strain evidence="2">ChiBcec16-1751</strain>
    </source>
</reference>
<dbReference type="AlphaFoldDB" id="A0A9D1JSF1"/>
<dbReference type="EMBL" id="DVJJ01000021">
    <property type="protein sequence ID" value="HIS63997.1"/>
    <property type="molecule type" value="Genomic_DNA"/>
</dbReference>
<evidence type="ECO:0000256" key="1">
    <source>
        <dbReference type="SAM" id="Phobius"/>
    </source>
</evidence>
<name>A0A9D1JSF1_9FIRM</name>
<dbReference type="Proteomes" id="UP000886741">
    <property type="component" value="Unassembled WGS sequence"/>
</dbReference>
<keyword evidence="1" id="KW-0472">Membrane</keyword>
<proteinExistence type="predicted"/>
<gene>
    <name evidence="2" type="ORF">IAA83_01325</name>
</gene>
<evidence type="ECO:0000313" key="2">
    <source>
        <dbReference type="EMBL" id="HIS63997.1"/>
    </source>
</evidence>
<feature type="transmembrane region" description="Helical" evidence="1">
    <location>
        <begin position="71"/>
        <end position="91"/>
    </location>
</feature>
<accession>A0A9D1JSF1</accession>
<keyword evidence="1" id="KW-0812">Transmembrane</keyword>
<reference evidence="2" key="2">
    <citation type="journal article" date="2021" name="PeerJ">
        <title>Extensive microbial diversity within the chicken gut microbiome revealed by metagenomics and culture.</title>
        <authorList>
            <person name="Gilroy R."/>
            <person name="Ravi A."/>
            <person name="Getino M."/>
            <person name="Pursley I."/>
            <person name="Horton D.L."/>
            <person name="Alikhan N.F."/>
            <person name="Baker D."/>
            <person name="Gharbi K."/>
            <person name="Hall N."/>
            <person name="Watson M."/>
            <person name="Adriaenssens E.M."/>
            <person name="Foster-Nyarko E."/>
            <person name="Jarju S."/>
            <person name="Secka A."/>
            <person name="Antonio M."/>
            <person name="Oren A."/>
            <person name="Chaudhuri R.R."/>
            <person name="La Ragione R."/>
            <person name="Hildebrand F."/>
            <person name="Pallen M.J."/>
        </authorList>
    </citation>
    <scope>NUCLEOTIDE SEQUENCE</scope>
    <source>
        <strain evidence="2">ChiBcec16-1751</strain>
    </source>
</reference>